<organism evidence="2 3">
    <name type="scientific">Nannospalax galili</name>
    <name type="common">Northern Israeli blind subterranean mole rat</name>
    <name type="synonym">Spalax galili</name>
    <dbReference type="NCBI Taxonomy" id="1026970"/>
    <lineage>
        <taxon>Eukaryota</taxon>
        <taxon>Metazoa</taxon>
        <taxon>Chordata</taxon>
        <taxon>Craniata</taxon>
        <taxon>Vertebrata</taxon>
        <taxon>Euteleostomi</taxon>
        <taxon>Mammalia</taxon>
        <taxon>Eutheria</taxon>
        <taxon>Euarchontoglires</taxon>
        <taxon>Glires</taxon>
        <taxon>Rodentia</taxon>
        <taxon>Myomorpha</taxon>
        <taxon>Muroidea</taxon>
        <taxon>Spalacidae</taxon>
        <taxon>Spalacinae</taxon>
        <taxon>Nannospalax</taxon>
    </lineage>
</organism>
<dbReference type="PANTHER" id="PTHR16926">
    <property type="entry name" value="INTERLEUKIN 9"/>
    <property type="match status" value="1"/>
</dbReference>
<dbReference type="GeneTree" id="ENSGT00390000015384"/>
<dbReference type="GO" id="GO:0042100">
    <property type="term" value="P:B cell proliferation"/>
    <property type="evidence" value="ECO:0007669"/>
    <property type="project" value="Ensembl"/>
</dbReference>
<dbReference type="CTD" id="3578"/>
<dbReference type="PRINTS" id="PR01926">
    <property type="entry name" value="INTERLEUKIN9"/>
</dbReference>
<dbReference type="OrthoDB" id="9831043at2759"/>
<keyword evidence="1" id="KW-0732">Signal</keyword>
<name>A0A8C6QET4_NANGA</name>
<gene>
    <name evidence="2" type="primary">Il9</name>
</gene>
<keyword evidence="3" id="KW-1185">Reference proteome</keyword>
<dbReference type="Ensembl" id="ENSNGAT00000001713.1">
    <property type="protein sequence ID" value="ENSNGAP00000001686.1"/>
    <property type="gene ID" value="ENSNGAG00000001244.1"/>
</dbReference>
<proteinExistence type="predicted"/>
<dbReference type="OMA" id="IPSDNCP"/>
<dbReference type="GO" id="GO:0038113">
    <property type="term" value="P:interleukin-9-mediated signaling pathway"/>
    <property type="evidence" value="ECO:0007669"/>
    <property type="project" value="Ensembl"/>
</dbReference>
<evidence type="ECO:0000313" key="2">
    <source>
        <dbReference type="Ensembl" id="ENSNGAP00000001686.1"/>
    </source>
</evidence>
<reference evidence="2" key="1">
    <citation type="submission" date="2025-08" db="UniProtKB">
        <authorList>
            <consortium name="Ensembl"/>
        </authorList>
    </citation>
    <scope>IDENTIFICATION</scope>
</reference>
<dbReference type="GO" id="GO:0005125">
    <property type="term" value="F:cytokine activity"/>
    <property type="evidence" value="ECO:0007669"/>
    <property type="project" value="Ensembl"/>
</dbReference>
<feature type="signal peptide" evidence="1">
    <location>
        <begin position="1"/>
        <end position="18"/>
    </location>
</feature>
<feature type="chain" id="PRO_5034206109" evidence="1">
    <location>
        <begin position="19"/>
        <end position="144"/>
    </location>
</feature>
<dbReference type="GO" id="GO:0046425">
    <property type="term" value="P:regulation of receptor signaling pathway via JAK-STAT"/>
    <property type="evidence" value="ECO:0007669"/>
    <property type="project" value="Ensembl"/>
</dbReference>
<accession>A0A8C6QET4</accession>
<dbReference type="GO" id="GO:0016064">
    <property type="term" value="P:immunoglobulin mediated immune response"/>
    <property type="evidence" value="ECO:0007669"/>
    <property type="project" value="Ensembl"/>
</dbReference>
<dbReference type="GeneID" id="103746598"/>
<dbReference type="PANTHER" id="PTHR16926:SF1">
    <property type="entry name" value="INTERLEUKIN-9"/>
    <property type="match status" value="1"/>
</dbReference>
<protein>
    <submittedName>
        <fullName evidence="2">Interleukin 9</fullName>
    </submittedName>
</protein>
<dbReference type="GO" id="GO:0005140">
    <property type="term" value="F:interleukin-9 receptor binding"/>
    <property type="evidence" value="ECO:0007669"/>
    <property type="project" value="TreeGrafter"/>
</dbReference>
<dbReference type="AlphaFoldDB" id="A0A8C6QET4"/>
<dbReference type="GO" id="GO:0005615">
    <property type="term" value="C:extracellular space"/>
    <property type="evidence" value="ECO:0007669"/>
    <property type="project" value="Ensembl"/>
</dbReference>
<dbReference type="Proteomes" id="UP000694381">
    <property type="component" value="Unassembled WGS sequence"/>
</dbReference>
<evidence type="ECO:0000313" key="3">
    <source>
        <dbReference type="Proteomes" id="UP000694381"/>
    </source>
</evidence>
<dbReference type="GO" id="GO:0032754">
    <property type="term" value="P:positive regulation of interleukin-5 production"/>
    <property type="evidence" value="ECO:0007669"/>
    <property type="project" value="Ensembl"/>
</dbReference>
<evidence type="ECO:0000256" key="1">
    <source>
        <dbReference type="SAM" id="SignalP"/>
    </source>
</evidence>
<reference evidence="2" key="2">
    <citation type="submission" date="2025-09" db="UniProtKB">
        <authorList>
            <consortium name="Ensembl"/>
        </authorList>
    </citation>
    <scope>IDENTIFICATION</scope>
</reference>
<sequence>MFVATVLVSSLLFCSVQGQRCLTSMGILHVNSLINNLQKDPSSTCSCSTNATSCLCLPIPPDNCTTPCFREGLSQLINVTQNTPLSVFFQRVRRTVEDLKNNKCSFFTCEQPCNQTTASNTVTFLRSLLGTFQKEGMRERKGRI</sequence>
<dbReference type="RefSeq" id="XP_008847120.1">
    <property type="nucleotide sequence ID" value="XM_008848898.2"/>
</dbReference>
<dbReference type="KEGG" id="ngi:103746598"/>
<dbReference type="GO" id="GO:0030183">
    <property type="term" value="P:B cell differentiation"/>
    <property type="evidence" value="ECO:0007669"/>
    <property type="project" value="Ensembl"/>
</dbReference>
<dbReference type="InterPro" id="IPR020447">
    <property type="entry name" value="IL-9"/>
</dbReference>